<evidence type="ECO:0008006" key="3">
    <source>
        <dbReference type="Google" id="ProtNLM"/>
    </source>
</evidence>
<organism evidence="1 2">
    <name type="scientific">Aggregatibacter aphrophilus</name>
    <name type="common">Haemophilus aphrophilus</name>
    <dbReference type="NCBI Taxonomy" id="732"/>
    <lineage>
        <taxon>Bacteria</taxon>
        <taxon>Pseudomonadati</taxon>
        <taxon>Pseudomonadota</taxon>
        <taxon>Gammaproteobacteria</taxon>
        <taxon>Pasteurellales</taxon>
        <taxon>Pasteurellaceae</taxon>
        <taxon>Aggregatibacter</taxon>
    </lineage>
</organism>
<dbReference type="RefSeq" id="WP_065295363.1">
    <property type="nucleotide sequence ID" value="NZ_CAUUMV010000005.1"/>
</dbReference>
<protein>
    <recommendedName>
        <fullName evidence="3">RHS repeat protein</fullName>
    </recommendedName>
</protein>
<reference evidence="1 2" key="1">
    <citation type="submission" date="2016-06" db="EMBL/GenBank/DDBJ databases">
        <title>Simultaneous identification of Haemophilus influenzae and Haemophilus haemolyticus using TaqMan real-time PCR.</title>
        <authorList>
            <person name="Price E.P."/>
            <person name="Sarovich D.S."/>
            <person name="Harris T."/>
            <person name="Spargo J.C."/>
            <person name="Nosworthy E."/>
            <person name="Beissbarth J."/>
            <person name="Smith-Vaughan H."/>
        </authorList>
    </citation>
    <scope>NUCLEOTIDE SEQUENCE [LARGE SCALE GENOMIC DNA]</scope>
    <source>
        <strain evidence="1 2">ATCC 7901</strain>
    </source>
</reference>
<accession>A0AAP7L3B9</accession>
<evidence type="ECO:0000313" key="2">
    <source>
        <dbReference type="Proteomes" id="UP000092746"/>
    </source>
</evidence>
<evidence type="ECO:0000313" key="1">
    <source>
        <dbReference type="EMBL" id="OBY51926.1"/>
    </source>
</evidence>
<dbReference type="AlphaFoldDB" id="A0AAP7L3B9"/>
<comment type="caution">
    <text evidence="1">The sequence shown here is derived from an EMBL/GenBank/DDBJ whole genome shotgun (WGS) entry which is preliminary data.</text>
</comment>
<dbReference type="EMBL" id="MAQE01000013">
    <property type="protein sequence ID" value="OBY51926.1"/>
    <property type="molecule type" value="Genomic_DNA"/>
</dbReference>
<gene>
    <name evidence="1" type="ORF">BBB52_06310</name>
</gene>
<name>A0AAP7L3B9_AGGAP</name>
<sequence>MQHEIFEEKELALKENNLRGAVKSCFHQDWLVREKKGELIYRDCLDRHLSLFNPQGYLVAKTYYSIGEKSVQKPLNESITFKVSCEYLDGTHITRKITTNKNGKKVIYLNEYEYDDEKRVIREYHFMGEHDGYSQREFEYRYEYLVTGCKRTIIRQGGTIETETSLLDHKGREIAKSTLAENGEQVWEKSEWDYDDVALTETLYWSEGNFLRKTYDEQGRLVETLSMREGKLYERQCYEYNTESLLVKDIYENEDGFCASGEYFYDEYQNLIRVKHTKQRAEFTEQDERTMVYEYDKRGNWLTKKFYENKKLQEMIKREIEYFE</sequence>
<dbReference type="Proteomes" id="UP000092746">
    <property type="component" value="Unassembled WGS sequence"/>
</dbReference>
<dbReference type="Gene3D" id="2.180.10.10">
    <property type="entry name" value="RHS repeat-associated core"/>
    <property type="match status" value="1"/>
</dbReference>
<proteinExistence type="predicted"/>